<accession>A0A7K1RI60</accession>
<organism evidence="1 2">
    <name type="scientific">Agrobacterium vitis</name>
    <name type="common">Rhizobium vitis</name>
    <dbReference type="NCBI Taxonomy" id="373"/>
    <lineage>
        <taxon>Bacteria</taxon>
        <taxon>Pseudomonadati</taxon>
        <taxon>Pseudomonadota</taxon>
        <taxon>Alphaproteobacteria</taxon>
        <taxon>Hyphomicrobiales</taxon>
        <taxon>Rhizobiaceae</taxon>
        <taxon>Rhizobium/Agrobacterium group</taxon>
        <taxon>Agrobacterium</taxon>
    </lineage>
</organism>
<dbReference type="Proteomes" id="UP000440716">
    <property type="component" value="Unassembled WGS sequence"/>
</dbReference>
<dbReference type="RefSeq" id="WP_156591786.1">
    <property type="nucleotide sequence ID" value="NZ_WPHU01000006.1"/>
</dbReference>
<evidence type="ECO:0000313" key="1">
    <source>
        <dbReference type="EMBL" id="MVA57671.1"/>
    </source>
</evidence>
<dbReference type="EMBL" id="WPHU01000006">
    <property type="protein sequence ID" value="MVA57671.1"/>
    <property type="molecule type" value="Genomic_DNA"/>
</dbReference>
<reference evidence="1 2" key="1">
    <citation type="submission" date="2019-12" db="EMBL/GenBank/DDBJ databases">
        <title>Whole-genome sequencing of Allorhizobium vitis.</title>
        <authorList>
            <person name="Gan H.M."/>
            <person name="Szegedi E."/>
            <person name="Burr T."/>
            <person name="Savka M.A."/>
        </authorList>
    </citation>
    <scope>NUCLEOTIDE SEQUENCE [LARGE SCALE GENOMIC DNA]</scope>
    <source>
        <strain evidence="1 2">CG415</strain>
    </source>
</reference>
<protein>
    <submittedName>
        <fullName evidence="1">Uncharacterized protein</fullName>
    </submittedName>
</protein>
<dbReference type="AlphaFoldDB" id="A0A7K1RI60"/>
<name>A0A7K1RI60_AGRVI</name>
<gene>
    <name evidence="1" type="ORF">GOZ88_16330</name>
</gene>
<evidence type="ECO:0000313" key="2">
    <source>
        <dbReference type="Proteomes" id="UP000440716"/>
    </source>
</evidence>
<sequence>MQTVAERNLAIERRGKRLAIEEAPIIVDLDAHGLHISSIWDLVNTSAEYSFALPVLARHLVLPYSDRTREGLARALAIKASSSIWPLLVEQYKISPVGKGIVAPDDDEVFNLGAKDGLAVALSVAVTRGTLPELVDLVEDRANGPSRLLLLKGVRKFRNPQTREILECFVDDPELALQVRIWLKLPKNKT</sequence>
<comment type="caution">
    <text evidence="1">The sequence shown here is derived from an EMBL/GenBank/DDBJ whole genome shotgun (WGS) entry which is preliminary data.</text>
</comment>
<proteinExistence type="predicted"/>